<evidence type="ECO:0000256" key="5">
    <source>
        <dbReference type="ARBA" id="ARBA00022737"/>
    </source>
</evidence>
<feature type="domain" description="Cadherin" evidence="16">
    <location>
        <begin position="331"/>
        <end position="440"/>
    </location>
</feature>
<keyword evidence="4" id="KW-0732">Signal</keyword>
<evidence type="ECO:0000256" key="9">
    <source>
        <dbReference type="ARBA" id="ARBA00022989"/>
    </source>
</evidence>
<dbReference type="Ensembl" id="ENSAZOT00000029428.1">
    <property type="protein sequence ID" value="ENSAZOP00000027455.1"/>
    <property type="gene ID" value="ENSAZOG00000017370.1"/>
</dbReference>
<dbReference type="InterPro" id="IPR015919">
    <property type="entry name" value="Cadherin-like_sf"/>
</dbReference>
<dbReference type="FunFam" id="2.60.40.60:FF:000807">
    <property type="entry name" value="Uncharacterized protein"/>
    <property type="match status" value="1"/>
</dbReference>
<reference evidence="17" key="2">
    <citation type="submission" date="2025-09" db="UniProtKB">
        <authorList>
            <consortium name="Ensembl"/>
        </authorList>
    </citation>
    <scope>IDENTIFICATION</scope>
</reference>
<dbReference type="Pfam" id="PF00028">
    <property type="entry name" value="Cadherin"/>
    <property type="match status" value="7"/>
</dbReference>
<proteinExistence type="predicted"/>
<reference evidence="17" key="1">
    <citation type="submission" date="2025-08" db="UniProtKB">
        <authorList>
            <consortium name="Ensembl"/>
        </authorList>
    </citation>
    <scope>IDENTIFICATION</scope>
</reference>
<feature type="domain" description="Cadherin" evidence="16">
    <location>
        <begin position="636"/>
        <end position="748"/>
    </location>
</feature>
<evidence type="ECO:0000256" key="6">
    <source>
        <dbReference type="ARBA" id="ARBA00022740"/>
    </source>
</evidence>
<keyword evidence="8" id="KW-0130">Cell adhesion</keyword>
<dbReference type="GO" id="GO:0005886">
    <property type="term" value="C:plasma membrane"/>
    <property type="evidence" value="ECO:0007669"/>
    <property type="project" value="UniProtKB-SubCell"/>
</dbReference>
<dbReference type="InterPro" id="IPR020894">
    <property type="entry name" value="Cadherin_CS"/>
</dbReference>
<dbReference type="SUPFAM" id="SSF49313">
    <property type="entry name" value="Cadherin-like"/>
    <property type="match status" value="10"/>
</dbReference>
<evidence type="ECO:0000256" key="7">
    <source>
        <dbReference type="ARBA" id="ARBA00022837"/>
    </source>
</evidence>
<dbReference type="PRINTS" id="PR00205">
    <property type="entry name" value="CADHERIN"/>
</dbReference>
<keyword evidence="5" id="KW-0677">Repeat</keyword>
<organism evidence="17 18">
    <name type="scientific">Anas zonorhyncha</name>
    <name type="common">Eastern spot-billed duck</name>
    <dbReference type="NCBI Taxonomy" id="75864"/>
    <lineage>
        <taxon>Eukaryota</taxon>
        <taxon>Metazoa</taxon>
        <taxon>Chordata</taxon>
        <taxon>Craniata</taxon>
        <taxon>Vertebrata</taxon>
        <taxon>Euteleostomi</taxon>
        <taxon>Archelosauria</taxon>
        <taxon>Archosauria</taxon>
        <taxon>Dinosauria</taxon>
        <taxon>Saurischia</taxon>
        <taxon>Theropoda</taxon>
        <taxon>Coelurosauria</taxon>
        <taxon>Aves</taxon>
        <taxon>Neognathae</taxon>
        <taxon>Galloanserae</taxon>
        <taxon>Anseriformes</taxon>
        <taxon>Anatidae</taxon>
        <taxon>Anatinae</taxon>
        <taxon>Anas</taxon>
    </lineage>
</organism>
<evidence type="ECO:0000256" key="4">
    <source>
        <dbReference type="ARBA" id="ARBA00022729"/>
    </source>
</evidence>
<name>A0A8B9VWU8_9AVES</name>
<evidence type="ECO:0000313" key="18">
    <source>
        <dbReference type="Proteomes" id="UP000694549"/>
    </source>
</evidence>
<keyword evidence="2" id="KW-1003">Cell membrane</keyword>
<dbReference type="FunFam" id="2.60.40.60:FF:000098">
    <property type="entry name" value="cadherin-23 isoform X1"/>
    <property type="match status" value="1"/>
</dbReference>
<feature type="domain" description="Cadherin" evidence="16">
    <location>
        <begin position="743"/>
        <end position="854"/>
    </location>
</feature>
<feature type="domain" description="Cadherin" evidence="16">
    <location>
        <begin position="584"/>
        <end position="635"/>
    </location>
</feature>
<dbReference type="AlphaFoldDB" id="A0A8B9VWU8"/>
<dbReference type="InterPro" id="IPR002126">
    <property type="entry name" value="Cadherin-like_dom"/>
</dbReference>
<keyword evidence="6" id="KW-1009">Hearing</keyword>
<dbReference type="PANTHER" id="PTHR24026">
    <property type="entry name" value="FAT ATYPICAL CADHERIN-RELATED"/>
    <property type="match status" value="1"/>
</dbReference>
<dbReference type="FunFam" id="2.60.40.60:FF:000156">
    <property type="entry name" value="cadherin-23 isoform X1"/>
    <property type="match status" value="1"/>
</dbReference>
<keyword evidence="9" id="KW-1133">Transmembrane helix</keyword>
<keyword evidence="18" id="KW-1185">Reference proteome</keyword>
<accession>A0A8B9VWU8</accession>
<dbReference type="SMART" id="SM00112">
    <property type="entry name" value="CA"/>
    <property type="match status" value="9"/>
</dbReference>
<keyword evidence="10" id="KW-0472">Membrane</keyword>
<comment type="function">
    <text evidence="12">Cadherins are calcium-dependent cell adhesion proteins. They preferentially interact with themselves in a homophilic manner in connecting cells. CDH23 is required for establishing and/or maintaining the proper organization of the stereocilia bundle of hair cells in the cochlea and the vestibule during late embryonic/early postnatal development. It is part of the functional network formed by USH1C, USH1G, CDH23 and MYO7A that mediates mechanotransduction in cochlear hair cells. Required for normal hearing.</text>
</comment>
<evidence type="ECO:0000256" key="14">
    <source>
        <dbReference type="ARBA" id="ARBA00081619"/>
    </source>
</evidence>
<evidence type="ECO:0000256" key="1">
    <source>
        <dbReference type="ARBA" id="ARBA00004251"/>
    </source>
</evidence>
<evidence type="ECO:0000256" key="2">
    <source>
        <dbReference type="ARBA" id="ARBA00022475"/>
    </source>
</evidence>
<evidence type="ECO:0000259" key="16">
    <source>
        <dbReference type="PROSITE" id="PS50268"/>
    </source>
</evidence>
<dbReference type="FunFam" id="2.60.40.60:FF:000060">
    <property type="entry name" value="Putative cadherin-23"/>
    <property type="match status" value="1"/>
</dbReference>
<protein>
    <recommendedName>
        <fullName evidence="13">Cadherin-23</fullName>
    </recommendedName>
    <alternativeName>
        <fullName evidence="14">Otocadherin</fullName>
    </alternativeName>
</protein>
<keyword evidence="7 15" id="KW-0106">Calcium</keyword>
<dbReference type="FunFam" id="2.60.40.60:FF:000020">
    <property type="entry name" value="Dachsous cadherin-related 1b"/>
    <property type="match status" value="1"/>
</dbReference>
<evidence type="ECO:0000313" key="17">
    <source>
        <dbReference type="Ensembl" id="ENSAZOP00000027455.1"/>
    </source>
</evidence>
<feature type="domain" description="Cadherin" evidence="16">
    <location>
        <begin position="441"/>
        <end position="541"/>
    </location>
</feature>
<dbReference type="GO" id="GO:0007156">
    <property type="term" value="P:homophilic cell adhesion via plasma membrane adhesion molecules"/>
    <property type="evidence" value="ECO:0007669"/>
    <property type="project" value="InterPro"/>
</dbReference>
<evidence type="ECO:0000256" key="10">
    <source>
        <dbReference type="ARBA" id="ARBA00023136"/>
    </source>
</evidence>
<feature type="domain" description="Cadherin" evidence="16">
    <location>
        <begin position="115"/>
        <end position="218"/>
    </location>
</feature>
<keyword evidence="3" id="KW-0812">Transmembrane</keyword>
<evidence type="ECO:0000256" key="3">
    <source>
        <dbReference type="ARBA" id="ARBA00022692"/>
    </source>
</evidence>
<feature type="domain" description="Cadherin" evidence="16">
    <location>
        <begin position="35"/>
        <end position="114"/>
    </location>
</feature>
<dbReference type="Gene3D" id="2.60.40.60">
    <property type="entry name" value="Cadherins"/>
    <property type="match status" value="10"/>
</dbReference>
<dbReference type="Proteomes" id="UP000694549">
    <property type="component" value="Unplaced"/>
</dbReference>
<evidence type="ECO:0000256" key="15">
    <source>
        <dbReference type="PROSITE-ProRule" id="PRU00043"/>
    </source>
</evidence>
<dbReference type="CDD" id="cd11304">
    <property type="entry name" value="Cadherin_repeat"/>
    <property type="match status" value="9"/>
</dbReference>
<feature type="domain" description="Cadherin" evidence="16">
    <location>
        <begin position="219"/>
        <end position="330"/>
    </location>
</feature>
<dbReference type="FunFam" id="2.60.40.60:FF:000155">
    <property type="entry name" value="cadherin-23 isoform X1"/>
    <property type="match status" value="1"/>
</dbReference>
<dbReference type="PROSITE" id="PS50268">
    <property type="entry name" value="CADHERIN_2"/>
    <property type="match status" value="9"/>
</dbReference>
<comment type="subcellular location">
    <subcellularLocation>
        <location evidence="1">Cell membrane</location>
        <topology evidence="1">Single-pass type I membrane protein</topology>
    </subcellularLocation>
</comment>
<dbReference type="GO" id="GO:0007605">
    <property type="term" value="P:sensory perception of sound"/>
    <property type="evidence" value="ECO:0007669"/>
    <property type="project" value="UniProtKB-KW"/>
</dbReference>
<evidence type="ECO:0000256" key="11">
    <source>
        <dbReference type="ARBA" id="ARBA00023180"/>
    </source>
</evidence>
<evidence type="ECO:0000256" key="13">
    <source>
        <dbReference type="ARBA" id="ARBA00069624"/>
    </source>
</evidence>
<dbReference type="GO" id="GO:0005509">
    <property type="term" value="F:calcium ion binding"/>
    <property type="evidence" value="ECO:0007669"/>
    <property type="project" value="UniProtKB-UniRule"/>
</dbReference>
<dbReference type="FunFam" id="2.60.40.60:FF:000147">
    <property type="entry name" value="Cadherin 23"/>
    <property type="match status" value="1"/>
</dbReference>
<evidence type="ECO:0000256" key="8">
    <source>
        <dbReference type="ARBA" id="ARBA00022889"/>
    </source>
</evidence>
<dbReference type="PROSITE" id="PS00232">
    <property type="entry name" value="CADHERIN_1"/>
    <property type="match status" value="4"/>
</dbReference>
<evidence type="ECO:0000256" key="12">
    <source>
        <dbReference type="ARBA" id="ARBA00057485"/>
    </source>
</evidence>
<keyword evidence="11" id="KW-0325">Glycoprotein</keyword>
<dbReference type="PANTHER" id="PTHR24026:SF130">
    <property type="entry name" value="CADHERIN RELATED 23"/>
    <property type="match status" value="1"/>
</dbReference>
<sequence length="1014" mass="111193">LSQLLELSCNSSWSKCWGNRLPYFINYFFDTYLLINEDTPVGSSVTQLLARDLDNDPLVFGVVGEEASRFFAVESVTGVVWLRQPLDREVTTLTVIKGTVNIQVGDVNDNAPRFHNQPYSVRIPENTPVGTPIFIVNATDPDQGAGGSVLYSFQPPSSFFAIDSGRGIVSVIRELDYEVTQAYQLQVNATDQDKNKPLSTLANLAITITDVQDMDPIFINLPYSTNIYENSPPGTTVRMITAVDQDKGRPRGIGYTIVSGNTNSIFALDYISGALTLNGPLDRENPFYSAGFILTVKGTELNDDRTPSNATVTTTFNILVIDVNDNAPEFNSSEYSVAIPELAQVGFALPLFIQVQDKDEGPNSVFEVYLVGNNSNHFIISPTSIQGKADIRVRVAVPLDFETIPRYEFSLFANESIPDHVGFARVKINLLNENDNRPVFSKPLYNVSLPENATVGTTVLQVHATDNDVGTYGKVSYFFSDDPDRFSLDKDTGVILLTARLDFETTQRYTLTIIARDGGGEETAGRARINVLDVNDNVPTFQKEAYLGALRENEPSVTQVVRLRRAVPNPSCPVLSTTPCFLPVISVNHPLDYEQVANGVIYLTVMAKDAGNPPLNSTVPVTIEVFDENDNPPTFSKPSYVIAVVEDIMAGATVLFLNATDLDRSREYGQESIIYSLEGSSHFRINARSGEITTTSLLDREAKSEYILIVRAVDGGVGHHQKTGIAMVNITLLDINDNYPMWKDEPYFINLVEMTPPNSDVTTVVAVDPDLGENGTVVYSIRPPNKFYSLNSTSGKIRTSGVLLDRENPNPQEAELMRRIVVSVTDCGRPPLRATSSATVFVNLLDLNDNDPTFQNLPFAAEIAEGLPAGTSVFQVVAIDLDEGPNGRVTYRMQVGMPRMDFLINSTSGLVTSTAMLDRERIAEYYLRVVASDAGAPSKSSTSTLTVKVLDVNDESPTFFPAVYNVSLPEDVARDFKVVRLNCTDADVGLNAELSYFITGTAPPAHPDGEPFSR</sequence>
<feature type="domain" description="Cadherin" evidence="16">
    <location>
        <begin position="855"/>
        <end position="959"/>
    </location>
</feature>